<keyword evidence="4 12" id="KW-0808">Transferase</keyword>
<dbReference type="InterPro" id="IPR001001">
    <property type="entry name" value="DNA_polIII_beta"/>
</dbReference>
<feature type="domain" description="DNA polymerase III beta sliding clamp C-terminal" evidence="11">
    <location>
        <begin position="246"/>
        <end position="365"/>
    </location>
</feature>
<feature type="domain" description="DNA polymerase III beta sliding clamp central" evidence="10">
    <location>
        <begin position="129"/>
        <end position="243"/>
    </location>
</feature>
<feature type="domain" description="DNA polymerase III beta sliding clamp N-terminal" evidence="9">
    <location>
        <begin position="1"/>
        <end position="117"/>
    </location>
</feature>
<evidence type="ECO:0000259" key="10">
    <source>
        <dbReference type="Pfam" id="PF02767"/>
    </source>
</evidence>
<organism evidence="12">
    <name type="scientific">hydrothermal vent metagenome</name>
    <dbReference type="NCBI Taxonomy" id="652676"/>
    <lineage>
        <taxon>unclassified sequences</taxon>
        <taxon>metagenomes</taxon>
        <taxon>ecological metagenomes</taxon>
    </lineage>
</organism>
<dbReference type="InterPro" id="IPR022635">
    <property type="entry name" value="DNA_polIII_beta_C"/>
</dbReference>
<dbReference type="SMART" id="SM00480">
    <property type="entry name" value="POL3Bc"/>
    <property type="match status" value="1"/>
</dbReference>
<dbReference type="GO" id="GO:0003887">
    <property type="term" value="F:DNA-directed DNA polymerase activity"/>
    <property type="evidence" value="ECO:0007669"/>
    <property type="project" value="UniProtKB-KW"/>
</dbReference>
<dbReference type="PIRSF" id="PIRSF000804">
    <property type="entry name" value="DNA_pol_III_b"/>
    <property type="match status" value="1"/>
</dbReference>
<keyword evidence="6" id="KW-0235">DNA replication</keyword>
<keyword evidence="7" id="KW-0239">DNA-directed DNA polymerase</keyword>
<dbReference type="InterPro" id="IPR022637">
    <property type="entry name" value="DNA_polIII_beta_cen"/>
</dbReference>
<keyword evidence="3" id="KW-0963">Cytoplasm</keyword>
<dbReference type="EC" id="2.7.7.7" evidence="12"/>
<reference evidence="12" key="1">
    <citation type="submission" date="2018-06" db="EMBL/GenBank/DDBJ databases">
        <authorList>
            <person name="Zhirakovskaya E."/>
        </authorList>
    </citation>
    <scope>NUCLEOTIDE SEQUENCE</scope>
</reference>
<proteinExistence type="inferred from homology"/>
<dbReference type="NCBIfam" id="TIGR00663">
    <property type="entry name" value="dnan"/>
    <property type="match status" value="1"/>
</dbReference>
<dbReference type="EMBL" id="UOFT01000036">
    <property type="protein sequence ID" value="VAW94185.1"/>
    <property type="molecule type" value="Genomic_DNA"/>
</dbReference>
<dbReference type="GO" id="GO:0006271">
    <property type="term" value="P:DNA strand elongation involved in DNA replication"/>
    <property type="evidence" value="ECO:0007669"/>
    <property type="project" value="TreeGrafter"/>
</dbReference>
<evidence type="ECO:0000256" key="4">
    <source>
        <dbReference type="ARBA" id="ARBA00022679"/>
    </source>
</evidence>
<dbReference type="GO" id="GO:0003677">
    <property type="term" value="F:DNA binding"/>
    <property type="evidence" value="ECO:0007669"/>
    <property type="project" value="UniProtKB-KW"/>
</dbReference>
<evidence type="ECO:0000259" key="9">
    <source>
        <dbReference type="Pfam" id="PF00712"/>
    </source>
</evidence>
<evidence type="ECO:0000259" key="11">
    <source>
        <dbReference type="Pfam" id="PF02768"/>
    </source>
</evidence>
<keyword evidence="5 12" id="KW-0548">Nucleotidyltransferase</keyword>
<dbReference type="Pfam" id="PF02767">
    <property type="entry name" value="DNA_pol3_beta_2"/>
    <property type="match status" value="1"/>
</dbReference>
<dbReference type="SUPFAM" id="SSF55979">
    <property type="entry name" value="DNA clamp"/>
    <property type="match status" value="3"/>
</dbReference>
<dbReference type="GO" id="GO:0009360">
    <property type="term" value="C:DNA polymerase III complex"/>
    <property type="evidence" value="ECO:0007669"/>
    <property type="project" value="InterPro"/>
</dbReference>
<dbReference type="InterPro" id="IPR046938">
    <property type="entry name" value="DNA_clamp_sf"/>
</dbReference>
<dbReference type="PANTHER" id="PTHR30478:SF0">
    <property type="entry name" value="BETA SLIDING CLAMP"/>
    <property type="match status" value="1"/>
</dbReference>
<evidence type="ECO:0000256" key="5">
    <source>
        <dbReference type="ARBA" id="ARBA00022695"/>
    </source>
</evidence>
<evidence type="ECO:0000256" key="6">
    <source>
        <dbReference type="ARBA" id="ARBA00022705"/>
    </source>
</evidence>
<dbReference type="GO" id="GO:0008408">
    <property type="term" value="F:3'-5' exonuclease activity"/>
    <property type="evidence" value="ECO:0007669"/>
    <property type="project" value="InterPro"/>
</dbReference>
<comment type="subcellular location">
    <subcellularLocation>
        <location evidence="1">Cytoplasm</location>
    </subcellularLocation>
</comment>
<name>A0A3B0ZKZ5_9ZZZZ</name>
<dbReference type="CDD" id="cd00140">
    <property type="entry name" value="beta_clamp"/>
    <property type="match status" value="1"/>
</dbReference>
<dbReference type="AlphaFoldDB" id="A0A3B0ZKZ5"/>
<gene>
    <name evidence="12" type="ORF">MNBD_GAMMA23-2198</name>
</gene>
<dbReference type="Gene3D" id="3.70.10.10">
    <property type="match status" value="1"/>
</dbReference>
<evidence type="ECO:0000256" key="7">
    <source>
        <dbReference type="ARBA" id="ARBA00022932"/>
    </source>
</evidence>
<dbReference type="PANTHER" id="PTHR30478">
    <property type="entry name" value="DNA POLYMERASE III SUBUNIT BETA"/>
    <property type="match status" value="1"/>
</dbReference>
<evidence type="ECO:0000256" key="2">
    <source>
        <dbReference type="ARBA" id="ARBA00010752"/>
    </source>
</evidence>
<dbReference type="Pfam" id="PF00712">
    <property type="entry name" value="DNA_pol3_beta"/>
    <property type="match status" value="1"/>
</dbReference>
<comment type="similarity">
    <text evidence="2">Belongs to the beta sliding clamp family.</text>
</comment>
<keyword evidence="8" id="KW-0238">DNA-binding</keyword>
<dbReference type="Pfam" id="PF02768">
    <property type="entry name" value="DNA_pol3_beta_3"/>
    <property type="match status" value="1"/>
</dbReference>
<dbReference type="Gene3D" id="3.10.150.10">
    <property type="entry name" value="DNA Polymerase III, subunit A, domain 2"/>
    <property type="match status" value="1"/>
</dbReference>
<accession>A0A3B0ZKZ5</accession>
<evidence type="ECO:0000256" key="8">
    <source>
        <dbReference type="ARBA" id="ARBA00023125"/>
    </source>
</evidence>
<evidence type="ECO:0000313" key="12">
    <source>
        <dbReference type="EMBL" id="VAW94185.1"/>
    </source>
</evidence>
<evidence type="ECO:0000256" key="3">
    <source>
        <dbReference type="ARBA" id="ARBA00022490"/>
    </source>
</evidence>
<sequence length="366" mass="40715">MKINLSRDNILKPLQHVAGVVERKQNSPILSNLLLKVENNHLSLIGTDSEVEMIINTEVESDETGETTIPAKKFLDICRTLPDGAKININIDANKAVIRSGKSRFTLSTLPANEFPQSDALNVSQEVSLKQATLKKLIDQVQFSMAQQDVRYYLNGLMLEIDPQHIVTVATDGHRLAISKEIIATGIAEKRQIIIPRKGVSELSKLLEDSDEMVTLQLGDNLIKVTLGNITFSSKLIDGKFPDYNQVLPSDNNAILECSRDVLKQAFSRTSVLSNEKYRGMRLALSANMLNATINNPDQEEAEEEIEVLYSGDEFEIGFNVAYFLDVLNTIKDDNVVVKFKDANSSCVIQAKSDDSANYVIMPMRL</sequence>
<protein>
    <submittedName>
        <fullName evidence="12">DNA polymerase III beta subunit</fullName>
        <ecNumber evidence="12">2.7.7.7</ecNumber>
    </submittedName>
</protein>
<dbReference type="InterPro" id="IPR022634">
    <property type="entry name" value="DNA_polIII_beta_N"/>
</dbReference>
<dbReference type="GO" id="GO:0005737">
    <property type="term" value="C:cytoplasm"/>
    <property type="evidence" value="ECO:0007669"/>
    <property type="project" value="UniProtKB-SubCell"/>
</dbReference>
<evidence type="ECO:0000256" key="1">
    <source>
        <dbReference type="ARBA" id="ARBA00004496"/>
    </source>
</evidence>